<feature type="compositionally biased region" description="Basic and acidic residues" evidence="3">
    <location>
        <begin position="350"/>
        <end position="364"/>
    </location>
</feature>
<evidence type="ECO:0000259" key="4">
    <source>
        <dbReference type="Pfam" id="PF23598"/>
    </source>
</evidence>
<dbReference type="InterPro" id="IPR032675">
    <property type="entry name" value="LRR_dom_sf"/>
</dbReference>
<dbReference type="AlphaFoldDB" id="A0A8S3ZXP5"/>
<dbReference type="InterPro" id="IPR050216">
    <property type="entry name" value="LRR_domain-containing"/>
</dbReference>
<dbReference type="Pfam" id="PF00560">
    <property type="entry name" value="LRR_1"/>
    <property type="match status" value="1"/>
</dbReference>
<dbReference type="InterPro" id="IPR055414">
    <property type="entry name" value="LRR_R13L4/SHOC2-like"/>
</dbReference>
<dbReference type="GO" id="GO:0005737">
    <property type="term" value="C:cytoplasm"/>
    <property type="evidence" value="ECO:0007669"/>
    <property type="project" value="TreeGrafter"/>
</dbReference>
<evidence type="ECO:0000313" key="6">
    <source>
        <dbReference type="Proteomes" id="UP000678393"/>
    </source>
</evidence>
<dbReference type="Gene3D" id="3.80.10.10">
    <property type="entry name" value="Ribonuclease Inhibitor"/>
    <property type="match status" value="1"/>
</dbReference>
<proteinExistence type="predicted"/>
<dbReference type="InterPro" id="IPR001611">
    <property type="entry name" value="Leu-rich_rpt"/>
</dbReference>
<reference evidence="5" key="1">
    <citation type="submission" date="2021-04" db="EMBL/GenBank/DDBJ databases">
        <authorList>
            <consortium name="Molecular Ecology Group"/>
        </authorList>
    </citation>
    <scope>NUCLEOTIDE SEQUENCE</scope>
</reference>
<evidence type="ECO:0000256" key="2">
    <source>
        <dbReference type="ARBA" id="ARBA00022737"/>
    </source>
</evidence>
<dbReference type="SMART" id="SM00369">
    <property type="entry name" value="LRR_TYP"/>
    <property type="match status" value="5"/>
</dbReference>
<protein>
    <recommendedName>
        <fullName evidence="4">Disease resistance R13L4/SHOC-2-like LRR domain-containing protein</fullName>
    </recommendedName>
</protein>
<feature type="compositionally biased region" description="Basic and acidic residues" evidence="3">
    <location>
        <begin position="259"/>
        <end position="281"/>
    </location>
</feature>
<sequence length="380" mass="43168">MALTMKSMRRLIETEDPMYYGQKKLKIQGRDLMHLPKAVFRLIELEVLDLSPEREACLDYKLSTLPAEIGKLLNLTTLLLDTNELLEVPVEITLLTNLERLALSNNHLSELPNGIQRLQKLTSLHLANNKFSKFPAEVCEITCLVFLDFSDNFLRALPSTISKLTNLETLLLFINQLTKLPDTIVHMTNLRCLWLGNNHIRALPRDFGRLAKLDWKERYTSSTLDGNPLENPPLEICRMGPEAIEQFQNCTSTIGTDKQQAKENTKAEKRSIARLVSRDSNKSSQSSNDAEQTKSKDIHKDNPPKSLTERRDSAEEAEGKRMNKGRLVSRDSSDSIRSNVEEMGMPKSRVQTDDSKYSSPENEKSTNGIFSHAKSVRRTK</sequence>
<dbReference type="PANTHER" id="PTHR48051:SF55">
    <property type="entry name" value="MALIGNANT FIBROUS HISTIOCYTOMA-AMPLIFIED SEQUENCE 1 HOMOLOG"/>
    <property type="match status" value="1"/>
</dbReference>
<keyword evidence="6" id="KW-1185">Reference proteome</keyword>
<gene>
    <name evidence="5" type="ORF">CUNI_LOCUS19192</name>
</gene>
<dbReference type="PANTHER" id="PTHR48051">
    <property type="match status" value="1"/>
</dbReference>
<comment type="caution">
    <text evidence="5">The sequence shown here is derived from an EMBL/GenBank/DDBJ whole genome shotgun (WGS) entry which is preliminary data.</text>
</comment>
<name>A0A8S3ZXP5_9EUPU</name>
<feature type="compositionally biased region" description="Basic and acidic residues" evidence="3">
    <location>
        <begin position="291"/>
        <end position="321"/>
    </location>
</feature>
<organism evidence="5 6">
    <name type="scientific">Candidula unifasciata</name>
    <dbReference type="NCBI Taxonomy" id="100452"/>
    <lineage>
        <taxon>Eukaryota</taxon>
        <taxon>Metazoa</taxon>
        <taxon>Spiralia</taxon>
        <taxon>Lophotrochozoa</taxon>
        <taxon>Mollusca</taxon>
        <taxon>Gastropoda</taxon>
        <taxon>Heterobranchia</taxon>
        <taxon>Euthyneura</taxon>
        <taxon>Panpulmonata</taxon>
        <taxon>Eupulmonata</taxon>
        <taxon>Stylommatophora</taxon>
        <taxon>Helicina</taxon>
        <taxon>Helicoidea</taxon>
        <taxon>Geomitridae</taxon>
        <taxon>Candidula</taxon>
    </lineage>
</organism>
<feature type="region of interest" description="Disordered" evidence="3">
    <location>
        <begin position="254"/>
        <end position="380"/>
    </location>
</feature>
<dbReference type="SUPFAM" id="SSF52058">
    <property type="entry name" value="L domain-like"/>
    <property type="match status" value="1"/>
</dbReference>
<dbReference type="Proteomes" id="UP000678393">
    <property type="component" value="Unassembled WGS sequence"/>
</dbReference>
<feature type="domain" description="Disease resistance R13L4/SHOC-2-like LRR" evidence="4">
    <location>
        <begin position="101"/>
        <end position="171"/>
    </location>
</feature>
<dbReference type="OrthoDB" id="1394818at2759"/>
<keyword evidence="1" id="KW-0433">Leucine-rich repeat</keyword>
<accession>A0A8S3ZXP5</accession>
<evidence type="ECO:0000313" key="5">
    <source>
        <dbReference type="EMBL" id="CAG5133634.1"/>
    </source>
</evidence>
<evidence type="ECO:0000256" key="1">
    <source>
        <dbReference type="ARBA" id="ARBA00022614"/>
    </source>
</evidence>
<dbReference type="PROSITE" id="PS51450">
    <property type="entry name" value="LRR"/>
    <property type="match status" value="1"/>
</dbReference>
<dbReference type="EMBL" id="CAJHNH020006368">
    <property type="protein sequence ID" value="CAG5133634.1"/>
    <property type="molecule type" value="Genomic_DNA"/>
</dbReference>
<evidence type="ECO:0000256" key="3">
    <source>
        <dbReference type="SAM" id="MobiDB-lite"/>
    </source>
</evidence>
<dbReference type="InterPro" id="IPR003591">
    <property type="entry name" value="Leu-rich_rpt_typical-subtyp"/>
</dbReference>
<dbReference type="Pfam" id="PF23598">
    <property type="entry name" value="LRR_14"/>
    <property type="match status" value="1"/>
</dbReference>
<keyword evidence="2" id="KW-0677">Repeat</keyword>